<sequence>MGNSKSKFEHGHIYFQLDKSYAVSGEDLRGNIFLYLTQPYPADSLYIEINGKEKCKWTQSNGQHGSTRISKSKEIISEEFKIFYFPSKVALPGQYTFPFSVRVPVGLPSTLFFSGKQDSKATIKYTVRAILKPEQSTSIEEMLFENELAMREVPPVVTTDFNSRVSDQIKSWMGLKNHGSVDLDVKFDKDCYATNEVVIVRCHIDNQCNIPVKAIKIKLKQSVKLKANWASRFSKKYTMWKGLLDGVAANESTEDYSKTISLNLDQIEGTKNKGYFHKKFGNLEEEKIMTQHLQPTTNGEHITISYKLHIELDYGISSRKATCLEIPLYIQVPEPGLHHEVEAPADWNPTIISDADDLSLISGAEEPLLNSPPPSHV</sequence>
<dbReference type="InterPro" id="IPR011022">
    <property type="entry name" value="Arrestin_C-like"/>
</dbReference>
<protein>
    <recommendedName>
        <fullName evidence="1">Arrestin C-terminal-like domain-containing protein</fullName>
    </recommendedName>
</protein>
<dbReference type="Pfam" id="PF00339">
    <property type="entry name" value="Arrestin_N"/>
    <property type="match status" value="1"/>
</dbReference>
<comment type="caution">
    <text evidence="2">The sequence shown here is derived from an EMBL/GenBank/DDBJ whole genome shotgun (WGS) entry which is preliminary data.</text>
</comment>
<feature type="domain" description="Arrestin C-terminal-like" evidence="1">
    <location>
        <begin position="177"/>
        <end position="334"/>
    </location>
</feature>
<proteinExistence type="predicted"/>
<dbReference type="InterPro" id="IPR050357">
    <property type="entry name" value="Arrestin_domain-protein"/>
</dbReference>
<dbReference type="EMBL" id="CAMPGE010012854">
    <property type="protein sequence ID" value="CAI2371610.1"/>
    <property type="molecule type" value="Genomic_DNA"/>
</dbReference>
<gene>
    <name evidence="2" type="ORF">ECRASSUSDP1_LOCUS12934</name>
</gene>
<dbReference type="AlphaFoldDB" id="A0AAD1UTZ6"/>
<dbReference type="PANTHER" id="PTHR11188">
    <property type="entry name" value="ARRESTIN DOMAIN CONTAINING PROTEIN"/>
    <property type="match status" value="1"/>
</dbReference>
<dbReference type="SUPFAM" id="SSF81296">
    <property type="entry name" value="E set domains"/>
    <property type="match status" value="2"/>
</dbReference>
<organism evidence="2 3">
    <name type="scientific">Euplotes crassus</name>
    <dbReference type="NCBI Taxonomy" id="5936"/>
    <lineage>
        <taxon>Eukaryota</taxon>
        <taxon>Sar</taxon>
        <taxon>Alveolata</taxon>
        <taxon>Ciliophora</taxon>
        <taxon>Intramacronucleata</taxon>
        <taxon>Spirotrichea</taxon>
        <taxon>Hypotrichia</taxon>
        <taxon>Euplotida</taxon>
        <taxon>Euplotidae</taxon>
        <taxon>Moneuplotes</taxon>
    </lineage>
</organism>
<accession>A0AAD1UTZ6</accession>
<dbReference type="Proteomes" id="UP001295684">
    <property type="component" value="Unassembled WGS sequence"/>
</dbReference>
<evidence type="ECO:0000313" key="3">
    <source>
        <dbReference type="Proteomes" id="UP001295684"/>
    </source>
</evidence>
<evidence type="ECO:0000259" key="1">
    <source>
        <dbReference type="SMART" id="SM01017"/>
    </source>
</evidence>
<dbReference type="InterPro" id="IPR011021">
    <property type="entry name" value="Arrestin-like_N"/>
</dbReference>
<name>A0AAD1UTZ6_EUPCR</name>
<dbReference type="SMART" id="SM01017">
    <property type="entry name" value="Arrestin_C"/>
    <property type="match status" value="1"/>
</dbReference>
<dbReference type="GO" id="GO:0005737">
    <property type="term" value="C:cytoplasm"/>
    <property type="evidence" value="ECO:0007669"/>
    <property type="project" value="TreeGrafter"/>
</dbReference>
<dbReference type="PANTHER" id="PTHR11188:SF17">
    <property type="entry name" value="FI21816P1"/>
    <property type="match status" value="1"/>
</dbReference>
<reference evidence="2" key="1">
    <citation type="submission" date="2023-07" db="EMBL/GenBank/DDBJ databases">
        <authorList>
            <consortium name="AG Swart"/>
            <person name="Singh M."/>
            <person name="Singh A."/>
            <person name="Seah K."/>
            <person name="Emmerich C."/>
        </authorList>
    </citation>
    <scope>NUCLEOTIDE SEQUENCE</scope>
    <source>
        <strain evidence="2">DP1</strain>
    </source>
</reference>
<dbReference type="InterPro" id="IPR014752">
    <property type="entry name" value="Arrestin-like_C"/>
</dbReference>
<dbReference type="Gene3D" id="2.60.40.640">
    <property type="match status" value="2"/>
</dbReference>
<dbReference type="GO" id="GO:0015031">
    <property type="term" value="P:protein transport"/>
    <property type="evidence" value="ECO:0007669"/>
    <property type="project" value="TreeGrafter"/>
</dbReference>
<evidence type="ECO:0000313" key="2">
    <source>
        <dbReference type="EMBL" id="CAI2371610.1"/>
    </source>
</evidence>
<dbReference type="Pfam" id="PF02752">
    <property type="entry name" value="Arrestin_C"/>
    <property type="match status" value="1"/>
</dbReference>
<dbReference type="InterPro" id="IPR014756">
    <property type="entry name" value="Ig_E-set"/>
</dbReference>
<keyword evidence="3" id="KW-1185">Reference proteome</keyword>